<feature type="transmembrane region" description="Helical" evidence="1">
    <location>
        <begin position="27"/>
        <end position="48"/>
    </location>
</feature>
<dbReference type="Proteomes" id="UP000078599">
    <property type="component" value="Unassembled WGS sequence"/>
</dbReference>
<evidence type="ECO:0000313" key="2">
    <source>
        <dbReference type="EMBL" id="CQR38350.1"/>
    </source>
</evidence>
<keyword evidence="1" id="KW-0472">Membrane</keyword>
<keyword evidence="1" id="KW-0812">Transmembrane</keyword>
<sequence length="149" mass="15907">MSIFKVMAWMRGLLRLASTPYSRNRPVVGVVFGAGVGMAILSGAGAMLAAAASLLVTAFVAINAVVEIATTSIRLIKRQALAIARANVRWVAAAVRAVVHTMDLLLFVQSGKTSRARRSQHPPMQYVGHRTLAHHCITARVVPAPISRA</sequence>
<name>A0ABP1Z9B4_THIA3</name>
<proteinExistence type="predicted"/>
<reference evidence="2 3" key="1">
    <citation type="submission" date="2015-03" db="EMBL/GenBank/DDBJ databases">
        <authorList>
            <person name="Regsiter A."/>
            <person name="william w."/>
        </authorList>
    </citation>
    <scope>NUCLEOTIDE SEQUENCE [LARGE SCALE GENOMIC DNA]</scope>
    <source>
        <strain evidence="2 3">CB1</strain>
    </source>
</reference>
<dbReference type="EMBL" id="CTRI01000029">
    <property type="protein sequence ID" value="CQR38350.1"/>
    <property type="molecule type" value="Genomic_DNA"/>
</dbReference>
<comment type="caution">
    <text evidence="2">The sequence shown here is derived from an EMBL/GenBank/DDBJ whole genome shotgun (WGS) entry which is preliminary data.</text>
</comment>
<evidence type="ECO:0000256" key="1">
    <source>
        <dbReference type="SAM" id="Phobius"/>
    </source>
</evidence>
<feature type="transmembrane region" description="Helical" evidence="1">
    <location>
        <begin position="54"/>
        <end position="76"/>
    </location>
</feature>
<protein>
    <submittedName>
        <fullName evidence="2">Uncharacterized protein</fullName>
    </submittedName>
</protein>
<organism evidence="2 3">
    <name type="scientific">Thiomonas arsenitoxydans (strain DSM 22701 / CIP 110005 / 3As)</name>
    <dbReference type="NCBI Taxonomy" id="426114"/>
    <lineage>
        <taxon>Bacteria</taxon>
        <taxon>Pseudomonadati</taxon>
        <taxon>Pseudomonadota</taxon>
        <taxon>Betaproteobacteria</taxon>
        <taxon>Burkholderiales</taxon>
        <taxon>Thiomonas</taxon>
    </lineage>
</organism>
<keyword evidence="1" id="KW-1133">Transmembrane helix</keyword>
<gene>
    <name evidence="2" type="ORF">THICB1_70403</name>
</gene>
<evidence type="ECO:0000313" key="3">
    <source>
        <dbReference type="Proteomes" id="UP000078599"/>
    </source>
</evidence>
<keyword evidence="3" id="KW-1185">Reference proteome</keyword>
<accession>A0ABP1Z9B4</accession>